<name>A0A934IH08_9RHOB</name>
<accession>A0A934IH08</accession>
<dbReference type="PANTHER" id="PTHR36933">
    <property type="entry name" value="SLL0788 PROTEIN"/>
    <property type="match status" value="1"/>
</dbReference>
<organism evidence="3 4">
    <name type="scientific">Palleronia pontilimi</name>
    <dbReference type="NCBI Taxonomy" id="1964209"/>
    <lineage>
        <taxon>Bacteria</taxon>
        <taxon>Pseudomonadati</taxon>
        <taxon>Pseudomonadota</taxon>
        <taxon>Alphaproteobacteria</taxon>
        <taxon>Rhodobacterales</taxon>
        <taxon>Roseobacteraceae</taxon>
        <taxon>Palleronia</taxon>
    </lineage>
</organism>
<evidence type="ECO:0000313" key="3">
    <source>
        <dbReference type="EMBL" id="MBJ3762686.1"/>
    </source>
</evidence>
<dbReference type="Gene3D" id="1.20.1260.10">
    <property type="match status" value="1"/>
</dbReference>
<dbReference type="Proteomes" id="UP000642488">
    <property type="component" value="Unassembled WGS sequence"/>
</dbReference>
<dbReference type="AlphaFoldDB" id="A0A934IH08"/>
<evidence type="ECO:0000313" key="4">
    <source>
        <dbReference type="Proteomes" id="UP000642488"/>
    </source>
</evidence>
<dbReference type="InterPro" id="IPR005183">
    <property type="entry name" value="DUF305_CopM-like"/>
</dbReference>
<proteinExistence type="predicted"/>
<keyword evidence="4" id="KW-1185">Reference proteome</keyword>
<evidence type="ECO:0000256" key="1">
    <source>
        <dbReference type="SAM" id="MobiDB-lite"/>
    </source>
</evidence>
<protein>
    <submittedName>
        <fullName evidence="3">DUF305 domain-containing protein</fullName>
    </submittedName>
</protein>
<evidence type="ECO:0000259" key="2">
    <source>
        <dbReference type="Pfam" id="PF03713"/>
    </source>
</evidence>
<feature type="region of interest" description="Disordered" evidence="1">
    <location>
        <begin position="31"/>
        <end position="71"/>
    </location>
</feature>
<dbReference type="EMBL" id="JAEKPD010000007">
    <property type="protein sequence ID" value="MBJ3762686.1"/>
    <property type="molecule type" value="Genomic_DNA"/>
</dbReference>
<comment type="caution">
    <text evidence="3">The sequence shown here is derived from an EMBL/GenBank/DDBJ whole genome shotgun (WGS) entry which is preliminary data.</text>
</comment>
<dbReference type="RefSeq" id="WP_198915862.1">
    <property type="nucleotide sequence ID" value="NZ_JAEKPD010000007.1"/>
</dbReference>
<feature type="domain" description="DUF305" evidence="2">
    <location>
        <begin position="38"/>
        <end position="135"/>
    </location>
</feature>
<dbReference type="PANTHER" id="PTHR36933:SF1">
    <property type="entry name" value="SLL0788 PROTEIN"/>
    <property type="match status" value="1"/>
</dbReference>
<reference evidence="3" key="1">
    <citation type="submission" date="2020-12" db="EMBL/GenBank/DDBJ databases">
        <title>Bacterial taxonomy.</title>
        <authorList>
            <person name="Pan X."/>
        </authorList>
    </citation>
    <scope>NUCLEOTIDE SEQUENCE</scope>
    <source>
        <strain evidence="3">KCTC 52957</strain>
    </source>
</reference>
<gene>
    <name evidence="3" type="ORF">ILP92_08015</name>
</gene>
<dbReference type="Pfam" id="PF03713">
    <property type="entry name" value="DUF305"/>
    <property type="match status" value="1"/>
</dbReference>
<dbReference type="InterPro" id="IPR012347">
    <property type="entry name" value="Ferritin-like"/>
</dbReference>
<sequence>MARPKPGFPIVVALALAFTIASLNLLYAQGETPPAPRPDPAASGAQMTDGPMADGHMAGMAQGDGAHGTMADGMGMTPTGDPDVDFARGMIVHHQGAIDMARTVLDSGSDPEIRELAEAIVAAQQAEIAFLTDWLDRHGG</sequence>